<dbReference type="InterPro" id="IPR027417">
    <property type="entry name" value="P-loop_NTPase"/>
</dbReference>
<dbReference type="InterPro" id="IPR003593">
    <property type="entry name" value="AAA+_ATPase"/>
</dbReference>
<proteinExistence type="predicted"/>
<evidence type="ECO:0000256" key="1">
    <source>
        <dbReference type="ARBA" id="ARBA00022741"/>
    </source>
</evidence>
<dbReference type="Pfam" id="PF12848">
    <property type="entry name" value="ABC_tran_Xtn"/>
    <property type="match status" value="1"/>
</dbReference>
<dbReference type="InterPro" id="IPR051309">
    <property type="entry name" value="ABCF_ATPase"/>
</dbReference>
<keyword evidence="2" id="KW-0067">ATP-binding</keyword>
<dbReference type="PANTHER" id="PTHR42855">
    <property type="entry name" value="ABC TRANSPORTER ATP-BINDING SUBUNIT"/>
    <property type="match status" value="1"/>
</dbReference>
<organism evidence="4 5">
    <name type="scientific">Anaerobacterium chartisolvens</name>
    <dbReference type="NCBI Taxonomy" id="1297424"/>
    <lineage>
        <taxon>Bacteria</taxon>
        <taxon>Bacillati</taxon>
        <taxon>Bacillota</taxon>
        <taxon>Clostridia</taxon>
        <taxon>Eubacteriales</taxon>
        <taxon>Oscillospiraceae</taxon>
        <taxon>Anaerobacterium</taxon>
    </lineage>
</organism>
<dbReference type="FunFam" id="3.40.50.300:FF:000905">
    <property type="entry name" value="Heme ABC transporter ATP-binding protein"/>
    <property type="match status" value="1"/>
</dbReference>
<dbReference type="Gene3D" id="3.40.50.300">
    <property type="entry name" value="P-loop containing nucleotide triphosphate hydrolases"/>
    <property type="match status" value="2"/>
</dbReference>
<dbReference type="GO" id="GO:0005524">
    <property type="term" value="F:ATP binding"/>
    <property type="evidence" value="ECO:0007669"/>
    <property type="project" value="UniProtKB-KW"/>
</dbReference>
<dbReference type="AlphaFoldDB" id="A0A369AIC6"/>
<sequence>MSILKVEDVSHGFGARKILENASFRLLKGEHVGLVGANGEGKSTFLNIITGKLAPDEGKVEWCSRITTGYLDQHTVLTRGKTIREALREAFSHMFELERDMLDIYDRMGEASKKELEAMMEDVGEIQSTLEHSGFYVIDSKIEEVANGLGLGDIGLDRDVGDLSGGQRSKVLLTKLLLQSPMILILDEPTNFLDENHIYWLKNYLKNYENSFILVSHDIPFLNEVVNVIYHVENSILTRYSGNYDQFEQMYNLKKLQNQQAYEKQQKEIERLEDFIARNKARVATTNMAKSRQKKLDKMDIIEKTREKVKPVFRFKDARAPGRFIFQADSLVIGYDEPLTGSLNIAMERGQKIAIKGVNGLGKSTLLKTLLGIQKPVAGNIKMDEYLFTGYFEQESERANNNTAMEEIWKEYPGLSNAEVRGALAKCGLTNEHITSQMMVLSGGENAKVRLCKLMLKEVNWLVLDEPTNHLDSDAKEELKRALKEFKGSIVLVSHEPEFYEDWVTDIWNVEDWTTKVV</sequence>
<comment type="caution">
    <text evidence="4">The sequence shown here is derived from an EMBL/GenBank/DDBJ whole genome shotgun (WGS) entry which is preliminary data.</text>
</comment>
<dbReference type="InterPro" id="IPR003439">
    <property type="entry name" value="ABC_transporter-like_ATP-bd"/>
</dbReference>
<feature type="domain" description="ABC transporter" evidence="3">
    <location>
        <begin position="4"/>
        <end position="259"/>
    </location>
</feature>
<protein>
    <submittedName>
        <fullName evidence="4">ATPase subunit of ABC transporter with duplicated ATPase domains</fullName>
    </submittedName>
</protein>
<dbReference type="EMBL" id="QPJT01000038">
    <property type="protein sequence ID" value="RCX09112.1"/>
    <property type="molecule type" value="Genomic_DNA"/>
</dbReference>
<evidence type="ECO:0000256" key="2">
    <source>
        <dbReference type="ARBA" id="ARBA00022840"/>
    </source>
</evidence>
<evidence type="ECO:0000313" key="4">
    <source>
        <dbReference type="EMBL" id="RCX09112.1"/>
    </source>
</evidence>
<dbReference type="OrthoDB" id="9801441at2"/>
<dbReference type="RefSeq" id="WP_114300044.1">
    <property type="nucleotide sequence ID" value="NZ_QPJT01000038.1"/>
</dbReference>
<dbReference type="SUPFAM" id="SSF52540">
    <property type="entry name" value="P-loop containing nucleoside triphosphate hydrolases"/>
    <property type="match status" value="2"/>
</dbReference>
<gene>
    <name evidence="4" type="ORF">DFR58_13817</name>
</gene>
<dbReference type="PROSITE" id="PS50893">
    <property type="entry name" value="ABC_TRANSPORTER_2"/>
    <property type="match status" value="2"/>
</dbReference>
<dbReference type="Pfam" id="PF00005">
    <property type="entry name" value="ABC_tran"/>
    <property type="match status" value="2"/>
</dbReference>
<accession>A0A369AIC6</accession>
<dbReference type="CDD" id="cd03221">
    <property type="entry name" value="ABCF_EF-3"/>
    <property type="match status" value="2"/>
</dbReference>
<evidence type="ECO:0000259" key="3">
    <source>
        <dbReference type="PROSITE" id="PS50893"/>
    </source>
</evidence>
<dbReference type="Proteomes" id="UP000253034">
    <property type="component" value="Unassembled WGS sequence"/>
</dbReference>
<keyword evidence="1" id="KW-0547">Nucleotide-binding</keyword>
<name>A0A369AIC6_9FIRM</name>
<dbReference type="GO" id="GO:0016887">
    <property type="term" value="F:ATP hydrolysis activity"/>
    <property type="evidence" value="ECO:0007669"/>
    <property type="project" value="InterPro"/>
</dbReference>
<keyword evidence="5" id="KW-1185">Reference proteome</keyword>
<evidence type="ECO:0000313" key="5">
    <source>
        <dbReference type="Proteomes" id="UP000253034"/>
    </source>
</evidence>
<dbReference type="InterPro" id="IPR032781">
    <property type="entry name" value="ABC_tran_Xtn"/>
</dbReference>
<dbReference type="PANTHER" id="PTHR42855:SF2">
    <property type="entry name" value="DRUG RESISTANCE ABC TRANSPORTER,ATP-BINDING PROTEIN"/>
    <property type="match status" value="1"/>
</dbReference>
<dbReference type="SMART" id="SM00382">
    <property type="entry name" value="AAA"/>
    <property type="match status" value="2"/>
</dbReference>
<dbReference type="FunFam" id="3.40.50.300:FF:000011">
    <property type="entry name" value="Putative ABC transporter ATP-binding component"/>
    <property type="match status" value="1"/>
</dbReference>
<reference evidence="4 5" key="1">
    <citation type="submission" date="2018-07" db="EMBL/GenBank/DDBJ databases">
        <title>Genomic Encyclopedia of Type Strains, Phase IV (KMG-IV): sequencing the most valuable type-strain genomes for metagenomic binning, comparative biology and taxonomic classification.</title>
        <authorList>
            <person name="Goeker M."/>
        </authorList>
    </citation>
    <scope>NUCLEOTIDE SEQUENCE [LARGE SCALE GENOMIC DNA]</scope>
    <source>
        <strain evidence="4 5">DSM 27016</strain>
    </source>
</reference>
<feature type="domain" description="ABC transporter" evidence="3">
    <location>
        <begin position="313"/>
        <end position="518"/>
    </location>
</feature>